<keyword evidence="2" id="KW-1185">Reference proteome</keyword>
<accession>A0AAV7J113</accession>
<gene>
    <name evidence="1" type="ORF">KQX54_006679</name>
</gene>
<proteinExistence type="predicted"/>
<evidence type="ECO:0008006" key="3">
    <source>
        <dbReference type="Google" id="ProtNLM"/>
    </source>
</evidence>
<dbReference type="EMBL" id="JAHXZJ010000002">
    <property type="protein sequence ID" value="KAH0563802.1"/>
    <property type="molecule type" value="Genomic_DNA"/>
</dbReference>
<organism evidence="1 2">
    <name type="scientific">Cotesia glomerata</name>
    <name type="common">Lepidopteran parasitic wasp</name>
    <name type="synonym">Apanteles glomeratus</name>
    <dbReference type="NCBI Taxonomy" id="32391"/>
    <lineage>
        <taxon>Eukaryota</taxon>
        <taxon>Metazoa</taxon>
        <taxon>Ecdysozoa</taxon>
        <taxon>Arthropoda</taxon>
        <taxon>Hexapoda</taxon>
        <taxon>Insecta</taxon>
        <taxon>Pterygota</taxon>
        <taxon>Neoptera</taxon>
        <taxon>Endopterygota</taxon>
        <taxon>Hymenoptera</taxon>
        <taxon>Apocrita</taxon>
        <taxon>Ichneumonoidea</taxon>
        <taxon>Braconidae</taxon>
        <taxon>Microgastrinae</taxon>
        <taxon>Cotesia</taxon>
    </lineage>
</organism>
<protein>
    <recommendedName>
        <fullName evidence="3">THAP-type domain-containing protein</fullName>
    </recommendedName>
</protein>
<dbReference type="AlphaFoldDB" id="A0AAV7J113"/>
<evidence type="ECO:0000313" key="2">
    <source>
        <dbReference type="Proteomes" id="UP000826195"/>
    </source>
</evidence>
<comment type="caution">
    <text evidence="1">The sequence shown here is derived from an EMBL/GenBank/DDBJ whole genome shotgun (WGS) entry which is preliminary data.</text>
</comment>
<evidence type="ECO:0000313" key="1">
    <source>
        <dbReference type="EMBL" id="KAH0563802.1"/>
    </source>
</evidence>
<feature type="non-terminal residue" evidence="1">
    <location>
        <position position="160"/>
    </location>
</feature>
<reference evidence="1 2" key="1">
    <citation type="journal article" date="2021" name="J. Hered.">
        <title>A chromosome-level genome assembly of the parasitoid wasp, Cotesia glomerata (Hymenoptera: Braconidae).</title>
        <authorList>
            <person name="Pinto B.J."/>
            <person name="Weis J.J."/>
            <person name="Gamble T."/>
            <person name="Ode P.J."/>
            <person name="Paul R."/>
            <person name="Zaspel J.M."/>
        </authorList>
    </citation>
    <scope>NUCLEOTIDE SEQUENCE [LARGE SCALE GENOMIC DNA]</scope>
    <source>
        <strain evidence="1">CgM1</strain>
    </source>
</reference>
<sequence>MMGKVCAIKNCDSGRKSLGSKKNMPFLSFFQATETSQRLEKWTECLESPQQLEVPINVNSQPIQVHFNDNEEYQQPQQQKILNIRDKGMQQVFVEQRGCNDSIDSQKSIRDFIDQMKNVTILPEFWSFSNKPNGLEFMRVDPETKQIKYHIRINHDLSIT</sequence>
<name>A0AAV7J113_COTGL</name>
<dbReference type="Proteomes" id="UP000826195">
    <property type="component" value="Unassembled WGS sequence"/>
</dbReference>